<sequence>MSTAMNFGSKSFQPRPPDKGSFPLDHFGECKSFKEKFMKCLRDNKFENALCRQESKAYLECRMERQLMAQEPLEKLGFGDLIGGKPEAKT</sequence>
<evidence type="ECO:0000256" key="5">
    <source>
        <dbReference type="ARBA" id="ARBA00039385"/>
    </source>
</evidence>
<dbReference type="InterPro" id="IPR009069">
    <property type="entry name" value="Cys_alpha_HP_mot_SF"/>
</dbReference>
<dbReference type="PANTHER" id="PTHR21107:SF2">
    <property type="entry name" value="CYTOCHROME C OXIDASE ASSEMBLY PROTEIN COX19"/>
    <property type="match status" value="1"/>
</dbReference>
<feature type="region of interest" description="Disordered" evidence="6">
    <location>
        <begin position="1"/>
        <end position="23"/>
    </location>
</feature>
<dbReference type="Pfam" id="PF06747">
    <property type="entry name" value="CHCH"/>
    <property type="match status" value="1"/>
</dbReference>
<evidence type="ECO:0000313" key="8">
    <source>
        <dbReference type="Proteomes" id="UP000248481"/>
    </source>
</evidence>
<dbReference type="PROSITE" id="PS51808">
    <property type="entry name" value="CHCH"/>
    <property type="match status" value="1"/>
</dbReference>
<dbReference type="SUPFAM" id="SSF47072">
    <property type="entry name" value="Cysteine alpha-hairpin motif"/>
    <property type="match status" value="1"/>
</dbReference>
<keyword evidence="2" id="KW-0963">Cytoplasm</keyword>
<dbReference type="AlphaFoldDB" id="A0A2Y9GA30"/>
<evidence type="ECO:0000256" key="3">
    <source>
        <dbReference type="ARBA" id="ARBA00023157"/>
    </source>
</evidence>
<feature type="domain" description="CHCH" evidence="7">
    <location>
        <begin position="30"/>
        <end position="64"/>
    </location>
</feature>
<accession>A0A2Y9GA30</accession>
<feature type="compositionally biased region" description="Polar residues" evidence="6">
    <location>
        <begin position="1"/>
        <end position="12"/>
    </location>
</feature>
<evidence type="ECO:0000256" key="2">
    <source>
        <dbReference type="ARBA" id="ARBA00022490"/>
    </source>
</evidence>
<dbReference type="InterPro" id="IPR010625">
    <property type="entry name" value="CHCH"/>
</dbReference>
<protein>
    <recommendedName>
        <fullName evidence="5">Cytochrome c oxidase assembly protein COX19</fullName>
    </recommendedName>
</protein>
<dbReference type="PANTHER" id="PTHR21107">
    <property type="entry name" value="CYTOCHROME C OXIDASE ASSEMBLY PROTEIN COX19"/>
    <property type="match status" value="1"/>
</dbReference>
<evidence type="ECO:0000313" key="9">
    <source>
        <dbReference type="RefSeq" id="XP_021535838.1"/>
    </source>
</evidence>
<evidence type="ECO:0000256" key="4">
    <source>
        <dbReference type="ARBA" id="ARBA00038223"/>
    </source>
</evidence>
<evidence type="ECO:0000256" key="1">
    <source>
        <dbReference type="ARBA" id="ARBA00004496"/>
    </source>
</evidence>
<dbReference type="Proteomes" id="UP000248481">
    <property type="component" value="Chromosome 5"/>
</dbReference>
<comment type="subcellular location">
    <subcellularLocation>
        <location evidence="1">Cytoplasm</location>
    </subcellularLocation>
</comment>
<evidence type="ECO:0000259" key="7">
    <source>
        <dbReference type="Pfam" id="PF06747"/>
    </source>
</evidence>
<dbReference type="GO" id="GO:0033617">
    <property type="term" value="P:mitochondrial respiratory chain complex IV assembly"/>
    <property type="evidence" value="ECO:0007669"/>
    <property type="project" value="TreeGrafter"/>
</dbReference>
<comment type="similarity">
    <text evidence="4">Belongs to the COX19 family.</text>
</comment>
<dbReference type="GeneID" id="110571955"/>
<dbReference type="InterPro" id="IPR051383">
    <property type="entry name" value="COX19"/>
</dbReference>
<keyword evidence="3" id="KW-1015">Disulfide bond</keyword>
<name>A0A2Y9GA30_NEOSC</name>
<dbReference type="GO" id="GO:0005758">
    <property type="term" value="C:mitochondrial intermembrane space"/>
    <property type="evidence" value="ECO:0007669"/>
    <property type="project" value="TreeGrafter"/>
</dbReference>
<reference evidence="9 10" key="1">
    <citation type="submission" date="2025-04" db="UniProtKB">
        <authorList>
            <consortium name="RefSeq"/>
        </authorList>
    </citation>
    <scope>IDENTIFICATION</scope>
    <source>
        <tissue evidence="9 10">Blood</tissue>
    </source>
</reference>
<proteinExistence type="inferred from homology"/>
<dbReference type="RefSeq" id="XP_021535838.1">
    <property type="nucleotide sequence ID" value="XM_021680163.2"/>
</dbReference>
<dbReference type="RefSeq" id="XP_044771126.1">
    <property type="nucleotide sequence ID" value="XM_044915191.1"/>
</dbReference>
<evidence type="ECO:0000256" key="6">
    <source>
        <dbReference type="SAM" id="MobiDB-lite"/>
    </source>
</evidence>
<evidence type="ECO:0000313" key="10">
    <source>
        <dbReference type="RefSeq" id="XP_044771126.1"/>
    </source>
</evidence>
<keyword evidence="8" id="KW-1185">Reference proteome</keyword>
<organism evidence="8 9">
    <name type="scientific">Neomonachus schauinslandi</name>
    <name type="common">Hawaiian monk seal</name>
    <name type="synonym">Monachus schauinslandi</name>
    <dbReference type="NCBI Taxonomy" id="29088"/>
    <lineage>
        <taxon>Eukaryota</taxon>
        <taxon>Metazoa</taxon>
        <taxon>Chordata</taxon>
        <taxon>Craniata</taxon>
        <taxon>Vertebrata</taxon>
        <taxon>Euteleostomi</taxon>
        <taxon>Mammalia</taxon>
        <taxon>Eutheria</taxon>
        <taxon>Laurasiatheria</taxon>
        <taxon>Carnivora</taxon>
        <taxon>Caniformia</taxon>
        <taxon>Pinnipedia</taxon>
        <taxon>Phocidae</taxon>
        <taxon>Monachinae</taxon>
        <taxon>Monachini</taxon>
        <taxon>Neomonachus</taxon>
    </lineage>
</organism>
<gene>
    <name evidence="9 10" type="primary">LOC110571955</name>
</gene>